<dbReference type="InterPro" id="IPR038717">
    <property type="entry name" value="Tc1-like_DDE_dom"/>
</dbReference>
<dbReference type="PANTHER" id="PTHR47326:SF1">
    <property type="entry name" value="HTH PSQ-TYPE DOMAIN-CONTAINING PROTEIN"/>
    <property type="match status" value="1"/>
</dbReference>
<dbReference type="Pfam" id="PF13358">
    <property type="entry name" value="DDE_3"/>
    <property type="match status" value="1"/>
</dbReference>
<protein>
    <recommendedName>
        <fullName evidence="1">Tc1-like transposase DDE domain-containing protein</fullName>
    </recommendedName>
</protein>
<comment type="caution">
    <text evidence="2">The sequence shown here is derived from an EMBL/GenBank/DDBJ whole genome shotgun (WGS) entry which is preliminary data.</text>
</comment>
<dbReference type="InterPro" id="IPR036397">
    <property type="entry name" value="RNaseH_sf"/>
</dbReference>
<reference evidence="2 3" key="1">
    <citation type="journal article" date="2022" name="Allergy">
        <title>Genome assembly and annotation of Periplaneta americana reveal a comprehensive cockroach allergen profile.</title>
        <authorList>
            <person name="Wang L."/>
            <person name="Xiong Q."/>
            <person name="Saelim N."/>
            <person name="Wang L."/>
            <person name="Nong W."/>
            <person name="Wan A.T."/>
            <person name="Shi M."/>
            <person name="Liu X."/>
            <person name="Cao Q."/>
            <person name="Hui J.H.L."/>
            <person name="Sookrung N."/>
            <person name="Leung T.F."/>
            <person name="Tungtrongchitr A."/>
            <person name="Tsui S.K.W."/>
        </authorList>
    </citation>
    <scope>NUCLEOTIDE SEQUENCE [LARGE SCALE GENOMIC DNA]</scope>
    <source>
        <strain evidence="2">PWHHKU_190912</strain>
    </source>
</reference>
<evidence type="ECO:0000313" key="2">
    <source>
        <dbReference type="EMBL" id="KAJ4437407.1"/>
    </source>
</evidence>
<name>A0ABQ8SUP2_PERAM</name>
<keyword evidence="3" id="KW-1185">Reference proteome</keyword>
<organism evidence="2 3">
    <name type="scientific">Periplaneta americana</name>
    <name type="common">American cockroach</name>
    <name type="synonym">Blatta americana</name>
    <dbReference type="NCBI Taxonomy" id="6978"/>
    <lineage>
        <taxon>Eukaryota</taxon>
        <taxon>Metazoa</taxon>
        <taxon>Ecdysozoa</taxon>
        <taxon>Arthropoda</taxon>
        <taxon>Hexapoda</taxon>
        <taxon>Insecta</taxon>
        <taxon>Pterygota</taxon>
        <taxon>Neoptera</taxon>
        <taxon>Polyneoptera</taxon>
        <taxon>Dictyoptera</taxon>
        <taxon>Blattodea</taxon>
        <taxon>Blattoidea</taxon>
        <taxon>Blattidae</taxon>
        <taxon>Blattinae</taxon>
        <taxon>Periplaneta</taxon>
    </lineage>
</organism>
<accession>A0ABQ8SUP2</accession>
<evidence type="ECO:0000313" key="3">
    <source>
        <dbReference type="Proteomes" id="UP001148838"/>
    </source>
</evidence>
<dbReference type="Proteomes" id="UP001148838">
    <property type="component" value="Unassembled WGS sequence"/>
</dbReference>
<proteinExistence type="predicted"/>
<dbReference type="EMBL" id="JAJSOF020000021">
    <property type="protein sequence ID" value="KAJ4437407.1"/>
    <property type="molecule type" value="Genomic_DNA"/>
</dbReference>
<sequence length="345" mass="39610">MTLSPMNAARAVALVEDDRSLRYVAQMLHTTPSTVSSTVQRNGLTNSGEQFCPQMSPDSASDPQMEDWRKVFFIQRFIKDSISGRFSDGVDRRQFDCTNESCFVEDGFLTAHRYIEEILGQHVLPFASLIGDNYVLMQDNTRPRVARYVLQYLNEVGIQLMQWPSRSPDLNPIDHLWDILGRNVRQHAPDSLQELRSHFKVCHGSLYAVMWLADEPREFNLRTLPQRRITHVPEKLPSKYCVHSEEYLPIRTLTPVVARMSTVWNHVLGQLIGLSILSGNLNGDMYLHFLQNELPKLLDDVPFAMGLRIHFQLDGVPAHIILAVRDHPNQYFPRRCIGRGGPHPW</sequence>
<evidence type="ECO:0000259" key="1">
    <source>
        <dbReference type="Pfam" id="PF13358"/>
    </source>
</evidence>
<gene>
    <name evidence="2" type="ORF">ANN_17551</name>
</gene>
<dbReference type="Gene3D" id="3.30.420.10">
    <property type="entry name" value="Ribonuclease H-like superfamily/Ribonuclease H"/>
    <property type="match status" value="2"/>
</dbReference>
<dbReference type="PANTHER" id="PTHR47326">
    <property type="entry name" value="TRANSPOSABLE ELEMENT TC3 TRANSPOSASE-LIKE PROTEIN"/>
    <property type="match status" value="1"/>
</dbReference>
<feature type="domain" description="Tc1-like transposase DDE" evidence="1">
    <location>
        <begin position="116"/>
        <end position="195"/>
    </location>
</feature>